<dbReference type="EMBL" id="KQ993398">
    <property type="protein sequence ID" value="KZV49136.1"/>
    <property type="molecule type" value="Genomic_DNA"/>
</dbReference>
<keyword evidence="2" id="KW-0732">Signal</keyword>
<proteinExistence type="predicted"/>
<reference evidence="3 4" key="1">
    <citation type="journal article" date="2015" name="Proc. Natl. Acad. Sci. U.S.A.">
        <title>The resurrection genome of Boea hygrometrica: A blueprint for survival of dehydration.</title>
        <authorList>
            <person name="Xiao L."/>
            <person name="Yang G."/>
            <person name="Zhang L."/>
            <person name="Yang X."/>
            <person name="Zhao S."/>
            <person name="Ji Z."/>
            <person name="Zhou Q."/>
            <person name="Hu M."/>
            <person name="Wang Y."/>
            <person name="Chen M."/>
            <person name="Xu Y."/>
            <person name="Jin H."/>
            <person name="Xiao X."/>
            <person name="Hu G."/>
            <person name="Bao F."/>
            <person name="Hu Y."/>
            <person name="Wan P."/>
            <person name="Li L."/>
            <person name="Deng X."/>
            <person name="Kuang T."/>
            <person name="Xiang C."/>
            <person name="Zhu J.K."/>
            <person name="Oliver M.J."/>
            <person name="He Y."/>
        </authorList>
    </citation>
    <scope>NUCLEOTIDE SEQUENCE [LARGE SCALE GENOMIC DNA]</scope>
    <source>
        <strain evidence="4">cv. XS01</strain>
    </source>
</reference>
<organism evidence="3 4">
    <name type="scientific">Dorcoceras hygrometricum</name>
    <dbReference type="NCBI Taxonomy" id="472368"/>
    <lineage>
        <taxon>Eukaryota</taxon>
        <taxon>Viridiplantae</taxon>
        <taxon>Streptophyta</taxon>
        <taxon>Embryophyta</taxon>
        <taxon>Tracheophyta</taxon>
        <taxon>Spermatophyta</taxon>
        <taxon>Magnoliopsida</taxon>
        <taxon>eudicotyledons</taxon>
        <taxon>Gunneridae</taxon>
        <taxon>Pentapetalae</taxon>
        <taxon>asterids</taxon>
        <taxon>lamiids</taxon>
        <taxon>Lamiales</taxon>
        <taxon>Gesneriaceae</taxon>
        <taxon>Didymocarpoideae</taxon>
        <taxon>Trichosporeae</taxon>
        <taxon>Loxocarpinae</taxon>
        <taxon>Dorcoceras</taxon>
    </lineage>
</organism>
<name>A0A2Z7CWC2_9LAMI</name>
<evidence type="ECO:0000313" key="3">
    <source>
        <dbReference type="EMBL" id="KZV49136.1"/>
    </source>
</evidence>
<evidence type="ECO:0000256" key="1">
    <source>
        <dbReference type="SAM" id="MobiDB-lite"/>
    </source>
</evidence>
<evidence type="ECO:0000256" key="2">
    <source>
        <dbReference type="SAM" id="SignalP"/>
    </source>
</evidence>
<feature type="region of interest" description="Disordered" evidence="1">
    <location>
        <begin position="132"/>
        <end position="152"/>
    </location>
</feature>
<evidence type="ECO:0000313" key="4">
    <source>
        <dbReference type="Proteomes" id="UP000250235"/>
    </source>
</evidence>
<dbReference type="AlphaFoldDB" id="A0A2Z7CWC2"/>
<sequence>MVGTSPMAVAAAVAAVVAGGNSGAAAWGGEERNGEYKLKSFWYESNEYPRAPIYRFSMGLGRAQAQGEHWFQVHHCDSVIIPIDDQIGPIYTVYKTVHYDVKTIFRTAPVSFKDSQTSPSLASRGLTTFVTPKPQFRTNPSDHGKASSNIAL</sequence>
<dbReference type="Proteomes" id="UP000250235">
    <property type="component" value="Unassembled WGS sequence"/>
</dbReference>
<feature type="signal peptide" evidence="2">
    <location>
        <begin position="1"/>
        <end position="19"/>
    </location>
</feature>
<protein>
    <submittedName>
        <fullName evidence="3">Uncharacterized protein</fullName>
    </submittedName>
</protein>
<keyword evidence="4" id="KW-1185">Reference proteome</keyword>
<feature type="chain" id="PRO_5016315236" evidence="2">
    <location>
        <begin position="20"/>
        <end position="152"/>
    </location>
</feature>
<gene>
    <name evidence="3" type="ORF">F511_43363</name>
</gene>
<accession>A0A2Z7CWC2</accession>